<dbReference type="SFLD" id="SFLDS00029">
    <property type="entry name" value="Radical_SAM"/>
    <property type="match status" value="1"/>
</dbReference>
<dbReference type="SFLD" id="SFLDG01067">
    <property type="entry name" value="SPASM/twitch_domain_containing"/>
    <property type="match status" value="1"/>
</dbReference>
<keyword evidence="4" id="KW-0479">Metal-binding</keyword>
<evidence type="ECO:0000313" key="9">
    <source>
        <dbReference type="Proteomes" id="UP000679213"/>
    </source>
</evidence>
<dbReference type="GO" id="GO:0003824">
    <property type="term" value="F:catalytic activity"/>
    <property type="evidence" value="ECO:0007669"/>
    <property type="project" value="InterPro"/>
</dbReference>
<keyword evidence="9" id="KW-1185">Reference proteome</keyword>
<dbReference type="GO" id="GO:0032324">
    <property type="term" value="P:molybdopterin cofactor biosynthetic process"/>
    <property type="evidence" value="ECO:0007669"/>
    <property type="project" value="UniProtKB-ARBA"/>
</dbReference>
<dbReference type="Gene3D" id="3.20.20.70">
    <property type="entry name" value="Aldolase class I"/>
    <property type="match status" value="1"/>
</dbReference>
<dbReference type="PANTHER" id="PTHR43787">
    <property type="entry name" value="FEMO COFACTOR BIOSYNTHESIS PROTEIN NIFB-RELATED"/>
    <property type="match status" value="1"/>
</dbReference>
<keyword evidence="3" id="KW-0949">S-adenosyl-L-methionine</keyword>
<name>A0A8D6SWF9_9EURY</name>
<evidence type="ECO:0000256" key="3">
    <source>
        <dbReference type="ARBA" id="ARBA00022691"/>
    </source>
</evidence>
<dbReference type="PROSITE" id="PS51918">
    <property type="entry name" value="RADICAL_SAM"/>
    <property type="match status" value="1"/>
</dbReference>
<dbReference type="InterPro" id="IPR013785">
    <property type="entry name" value="Aldolase_TIM"/>
</dbReference>
<evidence type="ECO:0000313" key="8">
    <source>
        <dbReference type="EMBL" id="CAB3288820.1"/>
    </source>
</evidence>
<evidence type="ECO:0000256" key="6">
    <source>
        <dbReference type="ARBA" id="ARBA00023014"/>
    </source>
</evidence>
<dbReference type="KEGG" id="mesg:MLAUSG7_0915"/>
<protein>
    <submittedName>
        <fullName evidence="8">Radical SAM domain protein</fullName>
    </submittedName>
</protein>
<dbReference type="Pfam" id="PF04055">
    <property type="entry name" value="Radical_SAM"/>
    <property type="match status" value="1"/>
</dbReference>
<keyword evidence="2" id="KW-0004">4Fe-4S</keyword>
<dbReference type="GO" id="GO:0046872">
    <property type="term" value="F:metal ion binding"/>
    <property type="evidence" value="ECO:0007669"/>
    <property type="project" value="UniProtKB-KW"/>
</dbReference>
<dbReference type="GO" id="GO:0051539">
    <property type="term" value="F:4 iron, 4 sulfur cluster binding"/>
    <property type="evidence" value="ECO:0007669"/>
    <property type="project" value="UniProtKB-KW"/>
</dbReference>
<evidence type="ECO:0000256" key="5">
    <source>
        <dbReference type="ARBA" id="ARBA00023004"/>
    </source>
</evidence>
<gene>
    <name evidence="8" type="ORF">MLAUSG7_0915</name>
</gene>
<dbReference type="AlphaFoldDB" id="A0A8D6SWF9"/>
<dbReference type="PROSITE" id="PS01305">
    <property type="entry name" value="MOAA_NIFB_PQQE"/>
    <property type="match status" value="1"/>
</dbReference>
<evidence type="ECO:0000256" key="1">
    <source>
        <dbReference type="ARBA" id="ARBA00001966"/>
    </source>
</evidence>
<dbReference type="InterPro" id="IPR000385">
    <property type="entry name" value="MoaA_NifB_PqqE_Fe-S-bd_CS"/>
</dbReference>
<dbReference type="InterPro" id="IPR058240">
    <property type="entry name" value="rSAM_sf"/>
</dbReference>
<evidence type="ECO:0000256" key="4">
    <source>
        <dbReference type="ARBA" id="ARBA00022723"/>
    </source>
</evidence>
<keyword evidence="5" id="KW-0408">Iron</keyword>
<dbReference type="CDD" id="cd01335">
    <property type="entry name" value="Radical_SAM"/>
    <property type="match status" value="1"/>
</dbReference>
<dbReference type="Proteomes" id="UP000679213">
    <property type="component" value="Chromosome I"/>
</dbReference>
<keyword evidence="6" id="KW-0411">Iron-sulfur</keyword>
<dbReference type="InterPro" id="IPR007197">
    <property type="entry name" value="rSAM"/>
</dbReference>
<evidence type="ECO:0000259" key="7">
    <source>
        <dbReference type="PROSITE" id="PS51918"/>
    </source>
</evidence>
<dbReference type="PANTHER" id="PTHR43787:SF3">
    <property type="entry name" value="ARYLSULFATASE REGULATORY PROTEIN"/>
    <property type="match status" value="1"/>
</dbReference>
<sequence length="288" mass="33360">MSMIILRNEICDKLEDIVKNLKIVKHCIGCEGINLEIENPYHHPSIELTQKCNLNCIYCYSKHKNIKRGIYGNLENAKAVTISQYGEPLMDLEGVKKGIEFCKDLDLRVDLQTNGVLLNEKIIEEFKDLGLDIIMISLSSFNREKYKLLTGRDYFSKVLENIKIASKYLHTIVRTIYIPGFNDNDLLKLSKELNGYVDEIMVHHLILYKENENSLKNLNINFDEVGKIKNLLLMVNKMQENSPKINVTIKGCLLVQLKEMDGFILNNITYDVFSEVPDIKREYKPLPW</sequence>
<accession>A0A8D6SWF9</accession>
<proteinExistence type="predicted"/>
<reference evidence="8 9" key="1">
    <citation type="submission" date="2020-04" db="EMBL/GenBank/DDBJ databases">
        <authorList>
            <consortium name="Genoscope - CEA"/>
            <person name="William W."/>
        </authorList>
    </citation>
    <scope>NUCLEOTIDE SEQUENCE [LARGE SCALE GENOMIC DNA]</scope>
    <source>
        <strain evidence="8 9">SG7</strain>
    </source>
</reference>
<evidence type="ECO:0000256" key="2">
    <source>
        <dbReference type="ARBA" id="ARBA00022485"/>
    </source>
</evidence>
<comment type="cofactor">
    <cofactor evidence="1">
        <name>[4Fe-4S] cluster</name>
        <dbReference type="ChEBI" id="CHEBI:49883"/>
    </cofactor>
</comment>
<dbReference type="SMART" id="SM00729">
    <property type="entry name" value="Elp3"/>
    <property type="match status" value="1"/>
</dbReference>
<organism evidence="8 9">
    <name type="scientific">Methanocaldococcus lauensis</name>
    <dbReference type="NCBI Taxonomy" id="2546128"/>
    <lineage>
        <taxon>Archaea</taxon>
        <taxon>Methanobacteriati</taxon>
        <taxon>Methanobacteriota</taxon>
        <taxon>Methanomada group</taxon>
        <taxon>Methanococci</taxon>
        <taxon>Methanococcales</taxon>
        <taxon>Methanocaldococcaceae</taxon>
        <taxon>Methanocaldococcus</taxon>
    </lineage>
</organism>
<dbReference type="InterPro" id="IPR006638">
    <property type="entry name" value="Elp3/MiaA/NifB-like_rSAM"/>
</dbReference>
<dbReference type="EMBL" id="LR792632">
    <property type="protein sequence ID" value="CAB3288820.1"/>
    <property type="molecule type" value="Genomic_DNA"/>
</dbReference>
<dbReference type="SUPFAM" id="SSF102114">
    <property type="entry name" value="Radical SAM enzymes"/>
    <property type="match status" value="1"/>
</dbReference>
<feature type="domain" description="Radical SAM core" evidence="7">
    <location>
        <begin position="19"/>
        <end position="244"/>
    </location>
</feature>